<dbReference type="AlphaFoldDB" id="A0A830HC50"/>
<feature type="region of interest" description="Disordered" evidence="4">
    <location>
        <begin position="179"/>
        <end position="204"/>
    </location>
</feature>
<keyword evidence="3" id="KW-0677">Repeat</keyword>
<dbReference type="SUPFAM" id="SSF52058">
    <property type="entry name" value="L domain-like"/>
    <property type="match status" value="1"/>
</dbReference>
<dbReference type="Proteomes" id="UP000660262">
    <property type="component" value="Unassembled WGS sequence"/>
</dbReference>
<dbReference type="PROSITE" id="PS51450">
    <property type="entry name" value="LRR"/>
    <property type="match status" value="1"/>
</dbReference>
<keyword evidence="6" id="KW-1185">Reference proteome</keyword>
<accession>A0A830HC50</accession>
<organism evidence="5 6">
    <name type="scientific">Pycnococcus provasolii</name>
    <dbReference type="NCBI Taxonomy" id="41880"/>
    <lineage>
        <taxon>Eukaryota</taxon>
        <taxon>Viridiplantae</taxon>
        <taxon>Chlorophyta</taxon>
        <taxon>Pseudoscourfieldiophyceae</taxon>
        <taxon>Pseudoscourfieldiales</taxon>
        <taxon>Pycnococcaceae</taxon>
        <taxon>Pycnococcus</taxon>
    </lineage>
</organism>
<dbReference type="EMBL" id="BNJQ01000008">
    <property type="protein sequence ID" value="GHP04595.1"/>
    <property type="molecule type" value="Genomic_DNA"/>
</dbReference>
<dbReference type="GO" id="GO:0005930">
    <property type="term" value="C:axoneme"/>
    <property type="evidence" value="ECO:0007669"/>
    <property type="project" value="UniProtKB-SubCell"/>
</dbReference>
<evidence type="ECO:0000256" key="3">
    <source>
        <dbReference type="ARBA" id="ARBA00022737"/>
    </source>
</evidence>
<dbReference type="OrthoDB" id="73831at2759"/>
<keyword evidence="2" id="KW-0433">Leucine-rich repeat</keyword>
<name>A0A830HC50_9CHLO</name>
<feature type="compositionally biased region" description="Acidic residues" evidence="4">
    <location>
        <begin position="182"/>
        <end position="194"/>
    </location>
</feature>
<evidence type="ECO:0000256" key="2">
    <source>
        <dbReference type="ARBA" id="ARBA00022614"/>
    </source>
</evidence>
<evidence type="ECO:0000256" key="1">
    <source>
        <dbReference type="ARBA" id="ARBA00004430"/>
    </source>
</evidence>
<evidence type="ECO:0000313" key="5">
    <source>
        <dbReference type="EMBL" id="GHP04595.1"/>
    </source>
</evidence>
<evidence type="ECO:0000256" key="4">
    <source>
        <dbReference type="SAM" id="MobiDB-lite"/>
    </source>
</evidence>
<sequence>MSADASFVASLPPPPCADPWLNVPAAVELSRLETEEEITKAALTEATAASFSAAAEAVLSAKGAGSPPTAASLVASELNLSGEIKLSDVLRGCLLSLDLSENSLEDADVLAGDGWCWLRELKLSSNKLKRWPSSLKCMPALISLDLSFNARLSLNGANLRPLSGLMKLELAGLGLTNLTGADGDDDDEDDDEREPDPKAPIPSTPLSALVSLIELNISENDIETLVALAPLRALPSLQRLDASGNPVADNGRYKRSVQSLVPRLKQLDGDNLSTLTGASKHAGAVKDADSGTSAVFESNRDTSTCSCLEGNPCVEPLCCKNWKQRYFVAHEARKRKGMFEPKGLA</sequence>
<evidence type="ECO:0000313" key="6">
    <source>
        <dbReference type="Proteomes" id="UP000660262"/>
    </source>
</evidence>
<proteinExistence type="predicted"/>
<dbReference type="Gene3D" id="3.80.10.10">
    <property type="entry name" value="Ribonuclease Inhibitor"/>
    <property type="match status" value="2"/>
</dbReference>
<dbReference type="PANTHER" id="PTHR15454">
    <property type="entry name" value="NISCHARIN RELATED"/>
    <property type="match status" value="1"/>
</dbReference>
<comment type="caution">
    <text evidence="5">The sequence shown here is derived from an EMBL/GenBank/DDBJ whole genome shotgun (WGS) entry which is preliminary data.</text>
</comment>
<dbReference type="Pfam" id="PF13855">
    <property type="entry name" value="LRR_8"/>
    <property type="match status" value="1"/>
</dbReference>
<dbReference type="PANTHER" id="PTHR15454:SF56">
    <property type="entry name" value="PROTEIN PHOSPHATASE 1 REGULATORY SUBUNIT 7-RELATED"/>
    <property type="match status" value="1"/>
</dbReference>
<protein>
    <submittedName>
        <fullName evidence="5">Uncharacterized protein</fullName>
    </submittedName>
</protein>
<gene>
    <name evidence="5" type="ORF">PPROV_000334900</name>
</gene>
<dbReference type="InterPro" id="IPR001611">
    <property type="entry name" value="Leu-rich_rpt"/>
</dbReference>
<dbReference type="InterPro" id="IPR032675">
    <property type="entry name" value="LRR_dom_sf"/>
</dbReference>
<comment type="subcellular location">
    <subcellularLocation>
        <location evidence="1">Cytoplasm</location>
        <location evidence="1">Cytoskeleton</location>
        <location evidence="1">Cilium axoneme</location>
    </subcellularLocation>
</comment>
<reference evidence="5" key="1">
    <citation type="submission" date="2020-10" db="EMBL/GenBank/DDBJ databases">
        <title>Unveiling of a novel bifunctional photoreceptor, Dualchrome1, isolated from a cosmopolitan green alga.</title>
        <authorList>
            <person name="Suzuki S."/>
            <person name="Kawachi M."/>
        </authorList>
    </citation>
    <scope>NUCLEOTIDE SEQUENCE</scope>
    <source>
        <strain evidence="5">NIES 2893</strain>
    </source>
</reference>